<dbReference type="EMBL" id="JACDXW010000002">
    <property type="protein sequence ID" value="MCB5363051.1"/>
    <property type="molecule type" value="Genomic_DNA"/>
</dbReference>
<evidence type="ECO:0000256" key="1">
    <source>
        <dbReference type="ARBA" id="ARBA00001968"/>
    </source>
</evidence>
<comment type="similarity">
    <text evidence="5">Belongs to the YicC/YloC family.</text>
</comment>
<dbReference type="Pfam" id="PF03755">
    <property type="entry name" value="YicC-like_N"/>
    <property type="match status" value="1"/>
</dbReference>
<name>A0ABS8CAJ1_9BURK</name>
<dbReference type="InterPro" id="IPR013527">
    <property type="entry name" value="YicC-like_N"/>
</dbReference>
<dbReference type="NCBIfam" id="TIGR00255">
    <property type="entry name" value="YicC/YloC family endoribonuclease"/>
    <property type="match status" value="1"/>
</dbReference>
<comment type="cofactor">
    <cofactor evidence="1">
        <name>a divalent metal cation</name>
        <dbReference type="ChEBI" id="CHEBI:60240"/>
    </cofactor>
</comment>
<evidence type="ECO:0000313" key="9">
    <source>
        <dbReference type="Proteomes" id="UP000776983"/>
    </source>
</evidence>
<evidence type="ECO:0000259" key="7">
    <source>
        <dbReference type="Pfam" id="PF08340"/>
    </source>
</evidence>
<dbReference type="RefSeq" id="WP_226953294.1">
    <property type="nucleotide sequence ID" value="NZ_JACDXW010000002.1"/>
</dbReference>
<keyword evidence="2" id="KW-0540">Nuclease</keyword>
<keyword evidence="3" id="KW-0255">Endonuclease</keyword>
<sequence>MICSMTAFGAARASAEIGLVSVELRSVNNRYLDVSLRLPEELRQAEGPLRERLAKAVKRGKVEVRVSYQRAVQASSSTLNAVYLQTLAEQLETARQVLPDLRAPTLLEVMRASDNNASEDDSAAWQTVCLQAIDAALEDFQTQRMREGEQLAQAMLGYTRDILAIVEQTETALPQIQAAYRERLANKLRDALEAVSPGGFDQISGAELSARISQESMLFSLRVDVAEELTRLRAHLSELQRLLSPQAASDKPSGKVGSTGKRLDFLFQEMNREANTLGSKAASIEFTNAAIDLKLLIEQLREQAQNIE</sequence>
<dbReference type="Pfam" id="PF08340">
    <property type="entry name" value="YicC-like_C"/>
    <property type="match status" value="1"/>
</dbReference>
<feature type="domain" description="Endoribonuclease YicC-like C-terminal" evidence="7">
    <location>
        <begin position="171"/>
        <end position="308"/>
    </location>
</feature>
<feature type="domain" description="Endoribonuclease YicC-like N-terminal" evidence="6">
    <location>
        <begin position="2"/>
        <end position="152"/>
    </location>
</feature>
<dbReference type="InterPro" id="IPR005229">
    <property type="entry name" value="YicC/YloC-like"/>
</dbReference>
<evidence type="ECO:0000259" key="6">
    <source>
        <dbReference type="Pfam" id="PF03755"/>
    </source>
</evidence>
<accession>A0ABS8CAJ1</accession>
<evidence type="ECO:0000256" key="4">
    <source>
        <dbReference type="ARBA" id="ARBA00022801"/>
    </source>
</evidence>
<protein>
    <submittedName>
        <fullName evidence="8">YicC family protein</fullName>
    </submittedName>
</protein>
<dbReference type="Proteomes" id="UP000776983">
    <property type="component" value="Unassembled WGS sequence"/>
</dbReference>
<dbReference type="PANTHER" id="PTHR30636">
    <property type="entry name" value="UPF0701 PROTEIN YICC"/>
    <property type="match status" value="1"/>
</dbReference>
<keyword evidence="9" id="KW-1185">Reference proteome</keyword>
<evidence type="ECO:0000256" key="5">
    <source>
        <dbReference type="ARBA" id="ARBA00035648"/>
    </source>
</evidence>
<evidence type="ECO:0000313" key="8">
    <source>
        <dbReference type="EMBL" id="MCB5363051.1"/>
    </source>
</evidence>
<organism evidence="8 9">
    <name type="scientific">Mesopusillimonas faecipullorum</name>
    <dbReference type="NCBI Taxonomy" id="2755040"/>
    <lineage>
        <taxon>Bacteria</taxon>
        <taxon>Pseudomonadati</taxon>
        <taxon>Pseudomonadota</taxon>
        <taxon>Betaproteobacteria</taxon>
        <taxon>Burkholderiales</taxon>
        <taxon>Alcaligenaceae</taxon>
        <taxon>Mesopusillimonas</taxon>
    </lineage>
</organism>
<keyword evidence="4" id="KW-0378">Hydrolase</keyword>
<reference evidence="8 9" key="1">
    <citation type="submission" date="2020-07" db="EMBL/GenBank/DDBJ databases">
        <title>Pusillimonas sp. nov., isolated from poultry manure in Taiwan.</title>
        <authorList>
            <person name="Lin S.-Y."/>
            <person name="Tang Y.-S."/>
            <person name="Young C.-C."/>
        </authorList>
    </citation>
    <scope>NUCLEOTIDE SEQUENCE [LARGE SCALE GENOMIC DNA]</scope>
    <source>
        <strain evidence="8 9">CC-YST705</strain>
    </source>
</reference>
<proteinExistence type="inferred from homology"/>
<dbReference type="PANTHER" id="PTHR30636:SF3">
    <property type="entry name" value="UPF0701 PROTEIN YICC"/>
    <property type="match status" value="1"/>
</dbReference>
<evidence type="ECO:0000256" key="2">
    <source>
        <dbReference type="ARBA" id="ARBA00022722"/>
    </source>
</evidence>
<dbReference type="InterPro" id="IPR013551">
    <property type="entry name" value="YicC-like_C"/>
</dbReference>
<gene>
    <name evidence="8" type="ORF">H0484_04690</name>
</gene>
<comment type="caution">
    <text evidence="8">The sequence shown here is derived from an EMBL/GenBank/DDBJ whole genome shotgun (WGS) entry which is preliminary data.</text>
</comment>
<evidence type="ECO:0000256" key="3">
    <source>
        <dbReference type="ARBA" id="ARBA00022759"/>
    </source>
</evidence>